<evidence type="ECO:0000313" key="1">
    <source>
        <dbReference type="EMBL" id="PMQ18812.1"/>
    </source>
</evidence>
<dbReference type="AlphaFoldDB" id="A0A2N7RY42"/>
<proteinExistence type="predicted"/>
<dbReference type="Proteomes" id="UP000235739">
    <property type="component" value="Unassembled WGS sequence"/>
</dbReference>
<dbReference type="EMBL" id="PNQX01000003">
    <property type="protein sequence ID" value="PMQ18812.1"/>
    <property type="molecule type" value="Genomic_DNA"/>
</dbReference>
<comment type="caution">
    <text evidence="1">The sequence shown here is derived from an EMBL/GenBank/DDBJ whole genome shotgun (WGS) entry which is preliminary data.</text>
</comment>
<name>A0A2N7RY42_9MICC</name>
<accession>A0A2N7RY42</accession>
<reference evidence="1 2" key="1">
    <citation type="journal article" date="2017" name="Elife">
        <title>Extensive horizontal gene transfer in cheese-associated bacteria.</title>
        <authorList>
            <person name="Bonham K.S."/>
            <person name="Wolfe B.E."/>
            <person name="Dutton R.J."/>
        </authorList>
    </citation>
    <scope>NUCLEOTIDE SEQUENCE [LARGE SCALE GENOMIC DNA]</scope>
    <source>
        <strain evidence="1 2">JB182</strain>
    </source>
</reference>
<sequence>MRCNQARIFRRPYSNLRLRPAGLLIRLLQIVQDVEDLGVGDVPGCRLALFPAAVGSRRDLQSLNSQGLACLLDCVAALALMVDELGD</sequence>
<organism evidence="1 2">
    <name type="scientific">Glutamicibacter arilaitensis</name>
    <dbReference type="NCBI Taxonomy" id="256701"/>
    <lineage>
        <taxon>Bacteria</taxon>
        <taxon>Bacillati</taxon>
        <taxon>Actinomycetota</taxon>
        <taxon>Actinomycetes</taxon>
        <taxon>Micrococcales</taxon>
        <taxon>Micrococcaceae</taxon>
        <taxon>Glutamicibacter</taxon>
    </lineage>
</organism>
<evidence type="ECO:0000313" key="2">
    <source>
        <dbReference type="Proteomes" id="UP000235739"/>
    </source>
</evidence>
<gene>
    <name evidence="1" type="ORF">CIK84_15570</name>
</gene>
<protein>
    <submittedName>
        <fullName evidence="1">Uncharacterized protein</fullName>
    </submittedName>
</protein>
<dbReference type="RefSeq" id="WP_013350286.1">
    <property type="nucleotide sequence ID" value="NZ_JBQQKC010000076.1"/>
</dbReference>